<keyword evidence="1" id="KW-0472">Membrane</keyword>
<comment type="caution">
    <text evidence="2">The sequence shown here is derived from an EMBL/GenBank/DDBJ whole genome shotgun (WGS) entry which is preliminary data.</text>
</comment>
<reference evidence="2 3" key="1">
    <citation type="journal article" date="2024" name="Commun. Biol.">
        <title>Comparative genomic analysis of thermophilic fungi reveals convergent evolutionary adaptations and gene losses.</title>
        <authorList>
            <person name="Steindorff A.S."/>
            <person name="Aguilar-Pontes M.V."/>
            <person name="Robinson A.J."/>
            <person name="Andreopoulos B."/>
            <person name="LaButti K."/>
            <person name="Kuo A."/>
            <person name="Mondo S."/>
            <person name="Riley R."/>
            <person name="Otillar R."/>
            <person name="Haridas S."/>
            <person name="Lipzen A."/>
            <person name="Grimwood J."/>
            <person name="Schmutz J."/>
            <person name="Clum A."/>
            <person name="Reid I.D."/>
            <person name="Moisan M.C."/>
            <person name="Butler G."/>
            <person name="Nguyen T.T.M."/>
            <person name="Dewar K."/>
            <person name="Conant G."/>
            <person name="Drula E."/>
            <person name="Henrissat B."/>
            <person name="Hansel C."/>
            <person name="Singer S."/>
            <person name="Hutchinson M.I."/>
            <person name="de Vries R.P."/>
            <person name="Natvig D.O."/>
            <person name="Powell A.J."/>
            <person name="Tsang A."/>
            <person name="Grigoriev I.V."/>
        </authorList>
    </citation>
    <scope>NUCLEOTIDE SEQUENCE [LARGE SCALE GENOMIC DNA]</scope>
    <source>
        <strain evidence="2 3">CBS 494.80</strain>
    </source>
</reference>
<protein>
    <submittedName>
        <fullName evidence="2">Uncharacterized protein</fullName>
    </submittedName>
</protein>
<evidence type="ECO:0000313" key="3">
    <source>
        <dbReference type="Proteomes" id="UP001595075"/>
    </source>
</evidence>
<dbReference type="Proteomes" id="UP001595075">
    <property type="component" value="Unassembled WGS sequence"/>
</dbReference>
<keyword evidence="1" id="KW-0812">Transmembrane</keyword>
<organism evidence="2 3">
    <name type="scientific">Oculimacula yallundae</name>
    <dbReference type="NCBI Taxonomy" id="86028"/>
    <lineage>
        <taxon>Eukaryota</taxon>
        <taxon>Fungi</taxon>
        <taxon>Dikarya</taxon>
        <taxon>Ascomycota</taxon>
        <taxon>Pezizomycotina</taxon>
        <taxon>Leotiomycetes</taxon>
        <taxon>Helotiales</taxon>
        <taxon>Ploettnerulaceae</taxon>
        <taxon>Oculimacula</taxon>
    </lineage>
</organism>
<keyword evidence="3" id="KW-1185">Reference proteome</keyword>
<name>A0ABR4CRE3_9HELO</name>
<evidence type="ECO:0000313" key="2">
    <source>
        <dbReference type="EMBL" id="KAL2071948.1"/>
    </source>
</evidence>
<dbReference type="EMBL" id="JAZHXI010000004">
    <property type="protein sequence ID" value="KAL2071948.1"/>
    <property type="molecule type" value="Genomic_DNA"/>
</dbReference>
<sequence length="151" mass="17198">MQSATYLIHSRAFQWSIQHRIASISTLSLSLALSPTRHSLSVFSLHLTSALLHFFFLLLLLLFFSSSSSSPLYNLHPTSPLINDFTTSSTLEATCFTTAPSAIELIQTPVFKRHFPWTPTGFHITLFLATRHHPKYYYTILHDDLALLEYL</sequence>
<proteinExistence type="predicted"/>
<accession>A0ABR4CRE3</accession>
<keyword evidence="1" id="KW-1133">Transmembrane helix</keyword>
<gene>
    <name evidence="2" type="ORF">VTL71DRAFT_11291</name>
</gene>
<evidence type="ECO:0000256" key="1">
    <source>
        <dbReference type="SAM" id="Phobius"/>
    </source>
</evidence>
<feature type="transmembrane region" description="Helical" evidence="1">
    <location>
        <begin position="43"/>
        <end position="64"/>
    </location>
</feature>